<keyword evidence="1" id="KW-0472">Membrane</keyword>
<comment type="caution">
    <text evidence="2">The sequence shown here is derived from an EMBL/GenBank/DDBJ whole genome shotgun (WGS) entry which is preliminary data.</text>
</comment>
<keyword evidence="3" id="KW-1185">Reference proteome</keyword>
<keyword evidence="1" id="KW-1133">Transmembrane helix</keyword>
<feature type="transmembrane region" description="Helical" evidence="1">
    <location>
        <begin position="32"/>
        <end position="53"/>
    </location>
</feature>
<proteinExistence type="predicted"/>
<gene>
    <name evidence="2" type="ORF">KFZ73_23645</name>
</gene>
<accession>A0ABS5NIX0</accession>
<feature type="transmembrane region" description="Helical" evidence="1">
    <location>
        <begin position="7"/>
        <end position="26"/>
    </location>
</feature>
<evidence type="ECO:0000313" key="3">
    <source>
        <dbReference type="Proteomes" id="UP000676853"/>
    </source>
</evidence>
<evidence type="ECO:0000256" key="1">
    <source>
        <dbReference type="SAM" id="Phobius"/>
    </source>
</evidence>
<reference evidence="2 3" key="1">
    <citation type="submission" date="2021-04" db="EMBL/GenBank/DDBJ databases">
        <title>Whole genome sequence analysis of a thiophenic sulfur metabolizing bacteria.</title>
        <authorList>
            <person name="Akhtar N."/>
            <person name="Akram J."/>
            <person name="Aslam A."/>
        </authorList>
    </citation>
    <scope>NUCLEOTIDE SEQUENCE [LARGE SCALE GENOMIC DNA]</scope>
    <source>
        <strain evidence="2 3">3OW</strain>
    </source>
</reference>
<dbReference type="EMBL" id="JAGXOE010000124">
    <property type="protein sequence ID" value="MBS4104218.1"/>
    <property type="molecule type" value="Genomic_DNA"/>
</dbReference>
<name>A0ABS5NIX0_TSUPA</name>
<keyword evidence="1" id="KW-0812">Transmembrane</keyword>
<organism evidence="2 3">
    <name type="scientific">Tsukamurella paurometabola</name>
    <name type="common">Corynebacterium paurometabolum</name>
    <dbReference type="NCBI Taxonomy" id="2061"/>
    <lineage>
        <taxon>Bacteria</taxon>
        <taxon>Bacillati</taxon>
        <taxon>Actinomycetota</taxon>
        <taxon>Actinomycetes</taxon>
        <taxon>Mycobacteriales</taxon>
        <taxon>Tsukamurellaceae</taxon>
        <taxon>Tsukamurella</taxon>
    </lineage>
</organism>
<evidence type="ECO:0000313" key="2">
    <source>
        <dbReference type="EMBL" id="MBS4104218.1"/>
    </source>
</evidence>
<dbReference type="RefSeq" id="WP_212555291.1">
    <property type="nucleotide sequence ID" value="NZ_JAGXOE010000124.1"/>
</dbReference>
<dbReference type="Proteomes" id="UP000676853">
    <property type="component" value="Unassembled WGS sequence"/>
</dbReference>
<protein>
    <submittedName>
        <fullName evidence="2">Uncharacterized protein</fullName>
    </submittedName>
</protein>
<sequence>MNQAKTLTVVSSILVLIAVAAIVVGILSGASILTIAISAFTPFVVAAACYVAALQRRRAKL</sequence>